<name>A0A840N3X2_9BRAD</name>
<comment type="caution">
    <text evidence="2">The sequence shown here is derived from an EMBL/GenBank/DDBJ whole genome shotgun (WGS) entry which is preliminary data.</text>
</comment>
<dbReference type="EMBL" id="JACHIJ010000003">
    <property type="protein sequence ID" value="MBB5052531.1"/>
    <property type="molecule type" value="Genomic_DNA"/>
</dbReference>
<gene>
    <name evidence="2" type="ORF">HNQ36_002505</name>
</gene>
<organism evidence="2 3">
    <name type="scientific">Afipia massiliensis</name>
    <dbReference type="NCBI Taxonomy" id="211460"/>
    <lineage>
        <taxon>Bacteria</taxon>
        <taxon>Pseudomonadati</taxon>
        <taxon>Pseudomonadota</taxon>
        <taxon>Alphaproteobacteria</taxon>
        <taxon>Hyphomicrobiales</taxon>
        <taxon>Nitrobacteraceae</taxon>
        <taxon>Afipia</taxon>
    </lineage>
</organism>
<dbReference type="Proteomes" id="UP000521227">
    <property type="component" value="Unassembled WGS sequence"/>
</dbReference>
<evidence type="ECO:0000256" key="1">
    <source>
        <dbReference type="SAM" id="MobiDB-lite"/>
    </source>
</evidence>
<proteinExistence type="predicted"/>
<evidence type="ECO:0000313" key="2">
    <source>
        <dbReference type="EMBL" id="MBB5052531.1"/>
    </source>
</evidence>
<protein>
    <submittedName>
        <fullName evidence="2">Uncharacterized protein</fullName>
    </submittedName>
</protein>
<feature type="region of interest" description="Disordered" evidence="1">
    <location>
        <begin position="27"/>
        <end position="53"/>
    </location>
</feature>
<evidence type="ECO:0000313" key="3">
    <source>
        <dbReference type="Proteomes" id="UP000521227"/>
    </source>
</evidence>
<reference evidence="2 3" key="1">
    <citation type="submission" date="2020-08" db="EMBL/GenBank/DDBJ databases">
        <title>Genomic Encyclopedia of Type Strains, Phase IV (KMG-IV): sequencing the most valuable type-strain genomes for metagenomic binning, comparative biology and taxonomic classification.</title>
        <authorList>
            <person name="Goeker M."/>
        </authorList>
    </citation>
    <scope>NUCLEOTIDE SEQUENCE [LARGE SCALE GENOMIC DNA]</scope>
    <source>
        <strain evidence="2 3">DSM 17498</strain>
    </source>
</reference>
<dbReference type="RefSeq" id="WP_184085428.1">
    <property type="nucleotide sequence ID" value="NZ_JACHIJ010000003.1"/>
</dbReference>
<dbReference type="AlphaFoldDB" id="A0A840N3X2"/>
<accession>A0A840N3X2</accession>
<sequence length="76" mass="8337">MKPPAARSFLWMKLELAVDEGQDCHRCSSAAGADSNSQVDPRGIHTPSLSTSRRDGPVAVVGFDQLNVKAWLMRRI</sequence>